<dbReference type="Pfam" id="PF07944">
    <property type="entry name" value="Beta-AFase-like_GH127_cat"/>
    <property type="match status" value="1"/>
</dbReference>
<keyword evidence="5" id="KW-1185">Reference proteome</keyword>
<dbReference type="SUPFAM" id="SSF48208">
    <property type="entry name" value="Six-hairpin glycosidases"/>
    <property type="match status" value="1"/>
</dbReference>
<feature type="domain" description="Glycoside hydrolase GH146 substrate-binding" evidence="2">
    <location>
        <begin position="657"/>
        <end position="778"/>
    </location>
</feature>
<dbReference type="InterPro" id="IPR006311">
    <property type="entry name" value="TAT_signal"/>
</dbReference>
<dbReference type="InterPro" id="IPR008928">
    <property type="entry name" value="6-hairpin_glycosidase_sf"/>
</dbReference>
<gene>
    <name evidence="4" type="ORF">NMP03_14475</name>
</gene>
<reference evidence="4" key="1">
    <citation type="submission" date="2022-07" db="EMBL/GenBank/DDBJ databases">
        <title>Sphingomonas sp. nov., a novel bacterium isolated from the north slope of the Mount Everest.</title>
        <authorList>
            <person name="Cui X."/>
            <person name="Liu Y."/>
        </authorList>
    </citation>
    <scope>NUCLEOTIDE SEQUENCE</scope>
    <source>
        <strain evidence="4">S5-59</strain>
    </source>
</reference>
<dbReference type="GO" id="GO:0016787">
    <property type="term" value="F:hydrolase activity"/>
    <property type="evidence" value="ECO:0007669"/>
    <property type="project" value="UniProtKB-KW"/>
</dbReference>
<dbReference type="PANTHER" id="PTHR31151">
    <property type="entry name" value="PROLINE-TRNA LIGASE (DUF1680)"/>
    <property type="match status" value="1"/>
</dbReference>
<protein>
    <submittedName>
        <fullName evidence="4">Glycoside hydrolase family 127 protein</fullName>
    </submittedName>
</protein>
<evidence type="ECO:0000259" key="3">
    <source>
        <dbReference type="Pfam" id="PF20736"/>
    </source>
</evidence>
<keyword evidence="4" id="KW-0378">Hydrolase</keyword>
<name>A0ABY5L6F7_9SPHN</name>
<dbReference type="Pfam" id="PF20620">
    <property type="entry name" value="DUF6805"/>
    <property type="match status" value="1"/>
</dbReference>
<feature type="domain" description="Non-reducing end beta-L-arabinofuranosidase-like GH127 middle" evidence="3">
    <location>
        <begin position="458"/>
        <end position="546"/>
    </location>
</feature>
<dbReference type="RefSeq" id="WP_256506180.1">
    <property type="nucleotide sequence ID" value="NZ_CP101740.1"/>
</dbReference>
<dbReference type="Proteomes" id="UP001058533">
    <property type="component" value="Chromosome"/>
</dbReference>
<dbReference type="InterPro" id="IPR049046">
    <property type="entry name" value="Beta-AFase-like_GH127_middle"/>
</dbReference>
<evidence type="ECO:0000313" key="5">
    <source>
        <dbReference type="Proteomes" id="UP001058533"/>
    </source>
</evidence>
<organism evidence="4 5">
    <name type="scientific">Sphingomonas qomolangmaensis</name>
    <dbReference type="NCBI Taxonomy" id="2918765"/>
    <lineage>
        <taxon>Bacteria</taxon>
        <taxon>Pseudomonadati</taxon>
        <taxon>Pseudomonadota</taxon>
        <taxon>Alphaproteobacteria</taxon>
        <taxon>Sphingomonadales</taxon>
        <taxon>Sphingomonadaceae</taxon>
        <taxon>Sphingomonas</taxon>
    </lineage>
</organism>
<evidence type="ECO:0000259" key="2">
    <source>
        <dbReference type="Pfam" id="PF20620"/>
    </source>
</evidence>
<proteinExistence type="predicted"/>
<dbReference type="Pfam" id="PF20736">
    <property type="entry name" value="Glyco_hydro127M"/>
    <property type="match status" value="1"/>
</dbReference>
<dbReference type="PROSITE" id="PS51318">
    <property type="entry name" value="TAT"/>
    <property type="match status" value="1"/>
</dbReference>
<sequence>MLEQKRGESDAVLESDAGAGTMITRRTLLGSASALVFVRPLAALGADRAASARRSVPLSAVRLLPSAFATAQETNRKTLLALSPERLLHNFHLSAGLPPQGELYGGWEARGIAGHTLGHWLSAASLMVASTGDAELRRRLAKTVGELATIQAAHGDGYIGGTTVERDGKEVDGKIVFEEIRRGEVRTSGFDVNGGWVPLYTWHKVHAGLIDAERHAGIAAARPVMLAMAGYLADILDTLDDATLQRLLAAEYGGLNDSYAETHALTRNPRWLALAIRIRDAKVLDPLAAGRNNLPGLHANTQIPKVIGLARIHELNGDPKAAATARFFHRTVTRDHSYVIGGNSDREHFGPPRQLSSAITERTCEACNSYNMLKLTRHLYSWSGDPALFDYYERTHLNHILAHQHPDHGRFVYFMPLSSGARRTYSTLEDSFWCCVGSGLESHAKHGDSIWWDDGKALVANLFIPSKVDWRGWRVTMDTAFPFSQRVTCTIEAAPRGAATLALRLPGWCDAPALAVNGKAEPISGGEARIARRWRAGDVVTLDLPMRLAAEPMPDDADMVAFTHGPLVLAADLGPADAPFDGLPPAIVGAGAIEGVVPADPAQHRFTLASAQPSKLALVPFFAQYDRRTAVYFPRFTPERWATEEAAWRKARAAEAALAARTIDHMFFGEMQPERDHAFTANHSDLFSFAGKSARQLPWGAGNWMEFTMAVRPGPVTLQLLYWGEEVDKHFAVSVNGRQIAVERRPGPAQKRFVTADYALPAELVGDAGQIRVRVETIGTDAMVYEARTLGSGGAAATI</sequence>
<dbReference type="EMBL" id="CP101740">
    <property type="protein sequence ID" value="UUL82362.1"/>
    <property type="molecule type" value="Genomic_DNA"/>
</dbReference>
<evidence type="ECO:0000259" key="1">
    <source>
        <dbReference type="Pfam" id="PF07944"/>
    </source>
</evidence>
<dbReference type="InterPro" id="IPR012878">
    <property type="entry name" value="Beta-AFase-like_GH127_cat"/>
</dbReference>
<dbReference type="InterPro" id="IPR046544">
    <property type="entry name" value="GH146_SB_dom"/>
</dbReference>
<evidence type="ECO:0000313" key="4">
    <source>
        <dbReference type="EMBL" id="UUL82362.1"/>
    </source>
</evidence>
<feature type="domain" description="Non-reducing end beta-L-arabinofuranosidase-like GH127 catalytic" evidence="1">
    <location>
        <begin position="60"/>
        <end position="447"/>
    </location>
</feature>
<accession>A0ABY5L6F7</accession>
<dbReference type="PANTHER" id="PTHR31151:SF0">
    <property type="entry name" value="PROLINE-TRNA LIGASE (DUF1680)"/>
    <property type="match status" value="1"/>
</dbReference>